<dbReference type="Proteomes" id="UP000463224">
    <property type="component" value="Unassembled WGS sequence"/>
</dbReference>
<evidence type="ECO:0000259" key="1">
    <source>
        <dbReference type="Pfam" id="PF07238"/>
    </source>
</evidence>
<gene>
    <name evidence="2" type="ORF">GN330_08120</name>
</gene>
<dbReference type="InterPro" id="IPR009875">
    <property type="entry name" value="PilZ_domain"/>
</dbReference>
<dbReference type="SUPFAM" id="SSF141371">
    <property type="entry name" value="PilZ domain-like"/>
    <property type="match status" value="1"/>
</dbReference>
<sequence length="96" mass="10856">MMPITKKSIAIDGRIFPDRRRELRHRVLKGAKLSFNNGYGASECVVRNLSEQGAKLAFGDTFGVPRRFRLHIAGERSTYEADVCWRGIGEIGVRFT</sequence>
<comment type="caution">
    <text evidence="2">The sequence shown here is derived from an EMBL/GenBank/DDBJ whole genome shotgun (WGS) entry which is preliminary data.</text>
</comment>
<evidence type="ECO:0000313" key="2">
    <source>
        <dbReference type="EMBL" id="MVA97212.1"/>
    </source>
</evidence>
<feature type="domain" description="PilZ" evidence="1">
    <location>
        <begin position="18"/>
        <end position="95"/>
    </location>
</feature>
<dbReference type="GO" id="GO:0035438">
    <property type="term" value="F:cyclic-di-GMP binding"/>
    <property type="evidence" value="ECO:0007669"/>
    <property type="project" value="InterPro"/>
</dbReference>
<dbReference type="RefSeq" id="WP_156712191.1">
    <property type="nucleotide sequence ID" value="NZ_WPHG01000002.1"/>
</dbReference>
<accession>A0A844QD77</accession>
<evidence type="ECO:0000313" key="3">
    <source>
        <dbReference type="Proteomes" id="UP000463224"/>
    </source>
</evidence>
<organism evidence="2 3">
    <name type="scientific">Nitratireductor arenosus</name>
    <dbReference type="NCBI Taxonomy" id="2682096"/>
    <lineage>
        <taxon>Bacteria</taxon>
        <taxon>Pseudomonadati</taxon>
        <taxon>Pseudomonadota</taxon>
        <taxon>Alphaproteobacteria</taxon>
        <taxon>Hyphomicrobiales</taxon>
        <taxon>Phyllobacteriaceae</taxon>
        <taxon>Nitratireductor</taxon>
    </lineage>
</organism>
<dbReference type="EMBL" id="WPHG01000002">
    <property type="protein sequence ID" value="MVA97212.1"/>
    <property type="molecule type" value="Genomic_DNA"/>
</dbReference>
<name>A0A844QD77_9HYPH</name>
<proteinExistence type="predicted"/>
<reference evidence="2 3" key="1">
    <citation type="submission" date="2019-12" db="EMBL/GenBank/DDBJ databases">
        <title>Nitratireductor arenosus sp. nov., Isolated from sea sand, Jeju island, South Korea.</title>
        <authorList>
            <person name="Kim W."/>
        </authorList>
    </citation>
    <scope>NUCLEOTIDE SEQUENCE [LARGE SCALE GENOMIC DNA]</scope>
    <source>
        <strain evidence="2 3">CAU 1489</strain>
    </source>
</reference>
<dbReference type="Pfam" id="PF07238">
    <property type="entry name" value="PilZ"/>
    <property type="match status" value="1"/>
</dbReference>
<keyword evidence="3" id="KW-1185">Reference proteome</keyword>
<protein>
    <submittedName>
        <fullName evidence="2">PilZ domain-containing protein</fullName>
    </submittedName>
</protein>
<dbReference type="AlphaFoldDB" id="A0A844QD77"/>